<feature type="compositionally biased region" description="Acidic residues" evidence="1">
    <location>
        <begin position="71"/>
        <end position="81"/>
    </location>
</feature>
<comment type="caution">
    <text evidence="4">The sequence shown here is derived from an EMBL/GenBank/DDBJ whole genome shotgun (WGS) entry which is preliminary data.</text>
</comment>
<dbReference type="Gene3D" id="2.60.40.10">
    <property type="entry name" value="Immunoglobulins"/>
    <property type="match status" value="1"/>
</dbReference>
<evidence type="ECO:0000313" key="7">
    <source>
        <dbReference type="Proteomes" id="UP000014160"/>
    </source>
</evidence>
<name>R2XRH1_9ENTE</name>
<dbReference type="PATRIC" id="fig|1158614.3.peg.1353"/>
<accession>R2XRH1</accession>
<evidence type="ECO:0000256" key="1">
    <source>
        <dbReference type="SAM" id="MobiDB-lite"/>
    </source>
</evidence>
<dbReference type="Proteomes" id="UP000013750">
    <property type="component" value="Unassembled WGS sequence"/>
</dbReference>
<dbReference type="RefSeq" id="WP_010779761.1">
    <property type="nucleotide sequence ID" value="NZ_ASWH01000001.1"/>
</dbReference>
<feature type="region of interest" description="Disordered" evidence="1">
    <location>
        <begin position="55"/>
        <end position="105"/>
    </location>
</feature>
<keyword evidence="2" id="KW-0472">Membrane</keyword>
<dbReference type="EMBL" id="ASWH01000001">
    <property type="protein sequence ID" value="EOW83298.1"/>
    <property type="molecule type" value="Genomic_DNA"/>
</dbReference>
<feature type="transmembrane region" description="Helical" evidence="2">
    <location>
        <begin position="1468"/>
        <end position="1492"/>
    </location>
</feature>
<evidence type="ECO:0000313" key="4">
    <source>
        <dbReference type="EMBL" id="EOI57128.1"/>
    </source>
</evidence>
<feature type="compositionally biased region" description="Basic and acidic residues" evidence="1">
    <location>
        <begin position="55"/>
        <end position="70"/>
    </location>
</feature>
<dbReference type="InterPro" id="IPR041033">
    <property type="entry name" value="SpaA_PFL_dom_1"/>
</dbReference>
<evidence type="ECO:0000313" key="5">
    <source>
        <dbReference type="EMBL" id="EOW83298.1"/>
    </source>
</evidence>
<dbReference type="InterPro" id="IPR013783">
    <property type="entry name" value="Ig-like_fold"/>
</dbReference>
<dbReference type="Pfam" id="PF17802">
    <property type="entry name" value="SpaA"/>
    <property type="match status" value="1"/>
</dbReference>
<sequence>MKKISCFFAVLMLLLSVIVSQLIPVFAETIPESTTETTMDLLQKSDDTLETSADRLLPEAEDSNRGKDETLVEETADESEETQTTPSTSETESREPAKAAARQARTNLSNQIEVLEWRISNAKGEEVSETVAAVSNQAHDFSFKVQLDQMIKGDTFALDIPQIGGASKENDHWYMQSTDWIEVTDDQETVFYRYRIQQKTGTHTQEIQFEAMETSLTPLELELDFPGMLSNFVKTAGVFPVTFGKDDNDDPITKAIKFDVTDLNASNGFSFKYNTSTSKNSVKWGIRFNEAANIELSGDEVDYKVNGGKDNPYQGFYRDNPLRKPENWHEWGKNYTDIWSPDISSQGNEASYGGYIEDELPAGAEVTELTIGGLINLPMGLSASDLEAQTGGIPSSTIAYQSYVLADYGKGPVYRNAGDTGTLRPKAETGFTLLKQKAGESKSDFKDRVQSQPYQYGIYQDGAGRKTVMLHFGNMKRTGNQQERLQDQTDQEYSGKNFTDKDGATHQIPQFAVEAASATIGDQRSGYTENERDLLERYFTLTYGESNAIGGSIAAYNITLNVRYPPETAGEVSNNADIYTHSALTLNRTTPERMPKSNPSKATLKNPNAHIQLSKTEVMLQKLDADLFAENGDYIGINGAEFKLQKKVGTAWEDVGNPVKKFTTADYTYRDEEGDKLLPGIIKIDVAEILGVSGNTLKDTFRFVETKAPAGFSERDSPNWNNQAQAIVSDEFTLASSTSQGATVVVWNCHKEVTYKVEHWVQKEGFDGSNISHFERIVTEEKPGLVGDKVYGQPLDHLQVTHYYNANFTAQHGKPNGNVTDTAAGEPELVLKLYYTKDKDVPFTLYKLGMDGQPLRRTESAHVTFKVYRFMYKSGTDRATHPPTPENIAADYWRRVVVNSDNSLKSTTVNDPLPDLELTTDELGRIRDERLVFSTVFGAQLALVEVENTHPDYQVPPVEENYWVVQIKNPSGFDWVEGYGTKKTGRVKYRPEGTAVDYWAIPNRFDVEPTIYKVDENNDPMPSDDEKSVEFDVYEYIGPEADRPDKVTDAKKDHNNPLATGYKNNWNKLTGSPYTTNAEGKLVDAGGTPINLAPDKVYSFIERKTYDGYQLPNNHSFSTNRTSHWLVSPSGNLQSGFSGYVDSRPAQWLDSFYENAAGSDVRPEGIYLKNKKLTKIPIFKVDGDLNPITQHSADSFKFETFLYQGSSGYETAELGTGSWKKISGNTLADSFDSSGSGRLFTEDDSLETKVGRTEVVKEQIVGVREVKGMHDYVTHDGHWVVKLVWDPVAKVNKVTSIEYFENGELITGADSTIYHERLNGEAYLKNQKVPTYDFSFIKENERQQPLGNVAFALYKERNTTGSEDPNVADTRWDLSEEPYREAVSSLDIGDLGRVSFKALIEGSYLLVETKTVDGYHLPQGYWILTVNDQGKVTIRGSTDPPPPAFYKRDEELYLPNYRETIMPKAGGIGLHTVVSIGIVLLGLSALVFLEIYKRQLTEGIRFVSDKLKK</sequence>
<feature type="domain" description="SpaA-like prealbumin fold" evidence="3">
    <location>
        <begin position="1334"/>
        <end position="1434"/>
    </location>
</feature>
<dbReference type="OrthoDB" id="2177580at2"/>
<evidence type="ECO:0000313" key="6">
    <source>
        <dbReference type="Proteomes" id="UP000013750"/>
    </source>
</evidence>
<dbReference type="eggNOG" id="COG4932">
    <property type="taxonomic scope" value="Bacteria"/>
</dbReference>
<gene>
    <name evidence="5" type="ORF">I592_02625</name>
    <name evidence="4" type="ORF">UKC_01342</name>
</gene>
<evidence type="ECO:0000259" key="3">
    <source>
        <dbReference type="Pfam" id="PF17802"/>
    </source>
</evidence>
<proteinExistence type="predicted"/>
<dbReference type="HOGENOM" id="CLU_256639_0_0_9"/>
<keyword evidence="2" id="KW-0812">Transmembrane</keyword>
<dbReference type="EMBL" id="AJDQ01000006">
    <property type="protein sequence ID" value="EOI57128.1"/>
    <property type="molecule type" value="Genomic_DNA"/>
</dbReference>
<keyword evidence="2" id="KW-1133">Transmembrane helix</keyword>
<dbReference type="Proteomes" id="UP000014160">
    <property type="component" value="Unassembled WGS sequence"/>
</dbReference>
<protein>
    <recommendedName>
        <fullName evidence="3">SpaA-like prealbumin fold domain-containing protein</fullName>
    </recommendedName>
</protein>
<reference evidence="4 6" key="1">
    <citation type="submission" date="2013-02" db="EMBL/GenBank/DDBJ databases">
        <title>The Genome Sequence of Enterococcus gilvus ATCC BAA-350.</title>
        <authorList>
            <consortium name="The Broad Institute Genome Sequencing Platform"/>
            <consortium name="The Broad Institute Genome Sequencing Center for Infectious Disease"/>
            <person name="Earl A.M."/>
            <person name="Gilmore M.S."/>
            <person name="Lebreton F."/>
            <person name="Walker B."/>
            <person name="Young S.K."/>
            <person name="Zeng Q."/>
            <person name="Gargeya S."/>
            <person name="Fitzgerald M."/>
            <person name="Haas B."/>
            <person name="Abouelleil A."/>
            <person name="Alvarado L."/>
            <person name="Arachchi H.M."/>
            <person name="Berlin A.M."/>
            <person name="Chapman S.B."/>
            <person name="Dewar J."/>
            <person name="Goldberg J."/>
            <person name="Griggs A."/>
            <person name="Gujja S."/>
            <person name="Hansen M."/>
            <person name="Howarth C."/>
            <person name="Imamovic A."/>
            <person name="Larimer J."/>
            <person name="McCowan C."/>
            <person name="Murphy C."/>
            <person name="Neiman D."/>
            <person name="Pearson M."/>
            <person name="Priest M."/>
            <person name="Roberts A."/>
            <person name="Saif S."/>
            <person name="Shea T."/>
            <person name="Sisk P."/>
            <person name="Sykes S."/>
            <person name="Wortman J."/>
            <person name="Nusbaum C."/>
            <person name="Birren B."/>
        </authorList>
    </citation>
    <scope>NUCLEOTIDE SEQUENCE [LARGE SCALE GENOMIC DNA]</scope>
    <source>
        <strain evidence="4 6">ATCC BAA-350</strain>
    </source>
</reference>
<organism evidence="4 6">
    <name type="scientific">Enterococcus gilvus ATCC BAA-350</name>
    <dbReference type="NCBI Taxonomy" id="1158614"/>
    <lineage>
        <taxon>Bacteria</taxon>
        <taxon>Bacillati</taxon>
        <taxon>Bacillota</taxon>
        <taxon>Bacilli</taxon>
        <taxon>Lactobacillales</taxon>
        <taxon>Enterococcaceae</taxon>
        <taxon>Enterococcus</taxon>
    </lineage>
</organism>
<keyword evidence="7" id="KW-1185">Reference proteome</keyword>
<reference evidence="5 7" key="2">
    <citation type="submission" date="2013-03" db="EMBL/GenBank/DDBJ databases">
        <title>The Genome Sequence of Enterococcus gilvus ATCC BAA-350 (PacBio/Illumina hybrid assembly).</title>
        <authorList>
            <consortium name="The Broad Institute Genomics Platform"/>
            <consortium name="The Broad Institute Genome Sequencing Center for Infectious Disease"/>
            <person name="Earl A."/>
            <person name="Russ C."/>
            <person name="Gilmore M."/>
            <person name="Surin D."/>
            <person name="Walker B."/>
            <person name="Young S."/>
            <person name="Zeng Q."/>
            <person name="Gargeya S."/>
            <person name="Fitzgerald M."/>
            <person name="Haas B."/>
            <person name="Abouelleil A."/>
            <person name="Allen A.W."/>
            <person name="Alvarado L."/>
            <person name="Arachchi H.M."/>
            <person name="Berlin A.M."/>
            <person name="Chapman S.B."/>
            <person name="Gainer-Dewar J."/>
            <person name="Goldberg J."/>
            <person name="Griggs A."/>
            <person name="Gujja S."/>
            <person name="Hansen M."/>
            <person name="Howarth C."/>
            <person name="Imamovic A."/>
            <person name="Ireland A."/>
            <person name="Larimer J."/>
            <person name="McCowan C."/>
            <person name="Murphy C."/>
            <person name="Pearson M."/>
            <person name="Poon T.W."/>
            <person name="Priest M."/>
            <person name="Roberts A."/>
            <person name="Saif S."/>
            <person name="Shea T."/>
            <person name="Sisk P."/>
            <person name="Sykes S."/>
            <person name="Wortman J."/>
            <person name="Nusbaum C."/>
            <person name="Birren B."/>
        </authorList>
    </citation>
    <scope>NUCLEOTIDE SEQUENCE [LARGE SCALE GENOMIC DNA]</scope>
    <source>
        <strain evidence="5 7">ATCC BAA-350</strain>
    </source>
</reference>
<evidence type="ECO:0000256" key="2">
    <source>
        <dbReference type="SAM" id="Phobius"/>
    </source>
</evidence>